<dbReference type="AlphaFoldDB" id="A0A975AHW9"/>
<sequence length="297" mass="34551">MLDPKIRTFLEVAKYKNYTKAAAELNLTQPAVTQHIKKLEEYYDCKLIEIIGKSVHLTLQGESLYTYSNFQRANEKQLINQIKKMETPIKIGATLSIADYYLPSYLSSYLDHYDEMFSLTVRNTKSIIEMLLNNELYCAFLEGIFDKSLFDFHEFCITAFMPVARKGHPLEGVISTLSKIHEYPLILREEGSGTRKIYENYLYQNNDSLSSVSKIYEISSFGVIKKILSTSNAVSFMYKEVAQQEVDRGELCYLDIENFSIQRPLYFIYPTNSLMKEKIELFYHKLLNQVIESQIQI</sequence>
<dbReference type="SUPFAM" id="SSF53850">
    <property type="entry name" value="Periplasmic binding protein-like II"/>
    <property type="match status" value="1"/>
</dbReference>
<dbReference type="KEGG" id="alka:J0B03_11890"/>
<dbReference type="InterPro" id="IPR036390">
    <property type="entry name" value="WH_DNA-bd_sf"/>
</dbReference>
<evidence type="ECO:0000256" key="1">
    <source>
        <dbReference type="ARBA" id="ARBA00009437"/>
    </source>
</evidence>
<evidence type="ECO:0000313" key="7">
    <source>
        <dbReference type="Proteomes" id="UP000663499"/>
    </source>
</evidence>
<dbReference type="InterPro" id="IPR005119">
    <property type="entry name" value="LysR_subst-bd"/>
</dbReference>
<dbReference type="InterPro" id="IPR036388">
    <property type="entry name" value="WH-like_DNA-bd_sf"/>
</dbReference>
<organism evidence="6 7">
    <name type="scientific">Alkalibacter rhizosphaerae</name>
    <dbReference type="NCBI Taxonomy" id="2815577"/>
    <lineage>
        <taxon>Bacteria</taxon>
        <taxon>Bacillati</taxon>
        <taxon>Bacillota</taxon>
        <taxon>Clostridia</taxon>
        <taxon>Eubacteriales</taxon>
        <taxon>Eubacteriaceae</taxon>
        <taxon>Alkalibacter</taxon>
    </lineage>
</organism>
<dbReference type="GO" id="GO:0003700">
    <property type="term" value="F:DNA-binding transcription factor activity"/>
    <property type="evidence" value="ECO:0007669"/>
    <property type="project" value="InterPro"/>
</dbReference>
<evidence type="ECO:0000313" key="6">
    <source>
        <dbReference type="EMBL" id="QSX08468.1"/>
    </source>
</evidence>
<proteinExistence type="inferred from homology"/>
<reference evidence="6" key="1">
    <citation type="submission" date="2021-03" db="EMBL/GenBank/DDBJ databases">
        <title>Alkalibacter marinus sp. nov., isolated from tidal flat sediment.</title>
        <authorList>
            <person name="Namirimu T."/>
            <person name="Yang J.-A."/>
            <person name="Yang S.-H."/>
            <person name="Kim Y.-J."/>
            <person name="Kwon K.K."/>
        </authorList>
    </citation>
    <scope>NUCLEOTIDE SEQUENCE</scope>
    <source>
        <strain evidence="6">ES005</strain>
    </source>
</reference>
<name>A0A975AHW9_9FIRM</name>
<evidence type="ECO:0000256" key="2">
    <source>
        <dbReference type="ARBA" id="ARBA00023015"/>
    </source>
</evidence>
<dbReference type="Pfam" id="PF03466">
    <property type="entry name" value="LysR_substrate"/>
    <property type="match status" value="1"/>
</dbReference>
<gene>
    <name evidence="6" type="ORF">J0B03_11890</name>
</gene>
<evidence type="ECO:0000256" key="4">
    <source>
        <dbReference type="ARBA" id="ARBA00023163"/>
    </source>
</evidence>
<dbReference type="Gene3D" id="1.10.10.10">
    <property type="entry name" value="Winged helix-like DNA-binding domain superfamily/Winged helix DNA-binding domain"/>
    <property type="match status" value="1"/>
</dbReference>
<comment type="similarity">
    <text evidence="1">Belongs to the LysR transcriptional regulatory family.</text>
</comment>
<dbReference type="PANTHER" id="PTHR30126:SF64">
    <property type="entry name" value="HTH-TYPE TRANSCRIPTIONAL REGULATOR CITR"/>
    <property type="match status" value="1"/>
</dbReference>
<dbReference type="PRINTS" id="PR00039">
    <property type="entry name" value="HTHLYSR"/>
</dbReference>
<keyword evidence="3" id="KW-0238">DNA-binding</keyword>
<dbReference type="GO" id="GO:0000976">
    <property type="term" value="F:transcription cis-regulatory region binding"/>
    <property type="evidence" value="ECO:0007669"/>
    <property type="project" value="TreeGrafter"/>
</dbReference>
<feature type="domain" description="HTH lysR-type" evidence="5">
    <location>
        <begin position="1"/>
        <end position="58"/>
    </location>
</feature>
<protein>
    <submittedName>
        <fullName evidence="6">LysR family transcriptional regulator</fullName>
    </submittedName>
</protein>
<dbReference type="PANTHER" id="PTHR30126">
    <property type="entry name" value="HTH-TYPE TRANSCRIPTIONAL REGULATOR"/>
    <property type="match status" value="1"/>
</dbReference>
<dbReference type="EMBL" id="CP071444">
    <property type="protein sequence ID" value="QSX08468.1"/>
    <property type="molecule type" value="Genomic_DNA"/>
</dbReference>
<accession>A0A975AHW9</accession>
<keyword evidence="4" id="KW-0804">Transcription</keyword>
<keyword evidence="2" id="KW-0805">Transcription regulation</keyword>
<dbReference type="InterPro" id="IPR000847">
    <property type="entry name" value="LysR_HTH_N"/>
</dbReference>
<dbReference type="PROSITE" id="PS50931">
    <property type="entry name" value="HTH_LYSR"/>
    <property type="match status" value="1"/>
</dbReference>
<dbReference type="Proteomes" id="UP000663499">
    <property type="component" value="Chromosome"/>
</dbReference>
<dbReference type="SUPFAM" id="SSF46785">
    <property type="entry name" value="Winged helix' DNA-binding domain"/>
    <property type="match status" value="1"/>
</dbReference>
<evidence type="ECO:0000259" key="5">
    <source>
        <dbReference type="PROSITE" id="PS50931"/>
    </source>
</evidence>
<dbReference type="Gene3D" id="3.40.190.10">
    <property type="entry name" value="Periplasmic binding protein-like II"/>
    <property type="match status" value="2"/>
</dbReference>
<keyword evidence="7" id="KW-1185">Reference proteome</keyword>
<evidence type="ECO:0000256" key="3">
    <source>
        <dbReference type="ARBA" id="ARBA00023125"/>
    </source>
</evidence>
<dbReference type="Pfam" id="PF00126">
    <property type="entry name" value="HTH_1"/>
    <property type="match status" value="1"/>
</dbReference>
<dbReference type="RefSeq" id="WP_207299809.1">
    <property type="nucleotide sequence ID" value="NZ_CP071444.1"/>
</dbReference>